<dbReference type="AlphaFoldDB" id="A0A9Y2IC23"/>
<sequence>MRIGIGALPSGRLRFAASPLAELTAMLHVLAEPGHHPQLAGWAGDVWAGLRPELAERLRAAEFLWAFLTGRLPGPRAAAADPRRGAGRGGPDRG</sequence>
<evidence type="ECO:0000259" key="2">
    <source>
        <dbReference type="Pfam" id="PF19361"/>
    </source>
</evidence>
<proteinExistence type="predicted"/>
<keyword evidence="4" id="KW-1185">Reference proteome</keyword>
<dbReference type="RefSeq" id="WP_285966986.1">
    <property type="nucleotide sequence ID" value="NZ_CP127294.1"/>
</dbReference>
<dbReference type="KEGG" id="acab:QRX50_32840"/>
<feature type="domain" description="DUF5937" evidence="2">
    <location>
        <begin position="2"/>
        <end position="75"/>
    </location>
</feature>
<accession>A0A9Y2IC23</accession>
<dbReference type="Pfam" id="PF19361">
    <property type="entry name" value="DUF5937"/>
    <property type="match status" value="1"/>
</dbReference>
<evidence type="ECO:0000313" key="3">
    <source>
        <dbReference type="EMBL" id="WIX76236.1"/>
    </source>
</evidence>
<evidence type="ECO:0000313" key="4">
    <source>
        <dbReference type="Proteomes" id="UP001236014"/>
    </source>
</evidence>
<evidence type="ECO:0000256" key="1">
    <source>
        <dbReference type="SAM" id="MobiDB-lite"/>
    </source>
</evidence>
<protein>
    <submittedName>
        <fullName evidence="3">DUF5937 family protein</fullName>
    </submittedName>
</protein>
<gene>
    <name evidence="3" type="ORF">QRX50_32840</name>
</gene>
<feature type="region of interest" description="Disordered" evidence="1">
    <location>
        <begin position="73"/>
        <end position="94"/>
    </location>
</feature>
<organism evidence="3 4">
    <name type="scientific">Amycolatopsis carbonis</name>
    <dbReference type="NCBI Taxonomy" id="715471"/>
    <lineage>
        <taxon>Bacteria</taxon>
        <taxon>Bacillati</taxon>
        <taxon>Actinomycetota</taxon>
        <taxon>Actinomycetes</taxon>
        <taxon>Pseudonocardiales</taxon>
        <taxon>Pseudonocardiaceae</taxon>
        <taxon>Amycolatopsis</taxon>
    </lineage>
</organism>
<dbReference type="EMBL" id="CP127294">
    <property type="protein sequence ID" value="WIX76236.1"/>
    <property type="molecule type" value="Genomic_DNA"/>
</dbReference>
<name>A0A9Y2IC23_9PSEU</name>
<dbReference type="Proteomes" id="UP001236014">
    <property type="component" value="Chromosome"/>
</dbReference>
<dbReference type="InterPro" id="IPR045981">
    <property type="entry name" value="DUF5937"/>
</dbReference>
<reference evidence="3 4" key="1">
    <citation type="submission" date="2023-06" db="EMBL/GenBank/DDBJ databases">
        <authorList>
            <person name="Oyuntsetseg B."/>
            <person name="Kim S.B."/>
        </authorList>
    </citation>
    <scope>NUCLEOTIDE SEQUENCE [LARGE SCALE GENOMIC DNA]</scope>
    <source>
        <strain evidence="3 4">2-15</strain>
    </source>
</reference>